<dbReference type="GeneID" id="92845619"/>
<dbReference type="OrthoDB" id="9803623at2"/>
<dbReference type="PROSITE" id="PS50928">
    <property type="entry name" value="ABC_TM1"/>
    <property type="match status" value="1"/>
</dbReference>
<organism evidence="9 11">
    <name type="scientific">Achromobacter denitrificans</name>
    <name type="common">Alcaligenes denitrificans</name>
    <dbReference type="NCBI Taxonomy" id="32002"/>
    <lineage>
        <taxon>Bacteria</taxon>
        <taxon>Pseudomonadati</taxon>
        <taxon>Pseudomonadota</taxon>
        <taxon>Betaproteobacteria</taxon>
        <taxon>Burkholderiales</taxon>
        <taxon>Alcaligenaceae</taxon>
        <taxon>Achromobacter</taxon>
    </lineage>
</organism>
<dbReference type="InterPro" id="IPR000515">
    <property type="entry name" value="MetI-like"/>
</dbReference>
<dbReference type="SUPFAM" id="SSF161098">
    <property type="entry name" value="MetI-like"/>
    <property type="match status" value="1"/>
</dbReference>
<keyword evidence="12" id="KW-1185">Reference proteome</keyword>
<feature type="transmembrane region" description="Helical" evidence="7">
    <location>
        <begin position="291"/>
        <end position="314"/>
    </location>
</feature>
<dbReference type="Proteomes" id="UP001446337">
    <property type="component" value="Chromosome"/>
</dbReference>
<evidence type="ECO:0000256" key="2">
    <source>
        <dbReference type="ARBA" id="ARBA00022448"/>
    </source>
</evidence>
<dbReference type="Proteomes" id="UP000509782">
    <property type="component" value="Chromosome"/>
</dbReference>
<reference evidence="9 11" key="1">
    <citation type="submission" date="2020-05" db="EMBL/GenBank/DDBJ databases">
        <title>FDA dAtabase for Regulatory Grade micrObial Sequences (FDA-ARGOS): Supporting development and validation of Infectious Disease Dx tests.</title>
        <authorList>
            <person name="Sproer C."/>
            <person name="Gronow S."/>
            <person name="Severitt S."/>
            <person name="Schroder I."/>
            <person name="Tallon L."/>
            <person name="Sadzewicz L."/>
            <person name="Zhao X."/>
            <person name="Vavikolanu K."/>
            <person name="Mehta A."/>
            <person name="Aluvathingal J."/>
            <person name="Nadendla S."/>
            <person name="Myers T."/>
            <person name="Yan Y."/>
            <person name="Sichtig H."/>
        </authorList>
    </citation>
    <scope>NUCLEOTIDE SEQUENCE [LARGE SCALE GENOMIC DNA]</scope>
    <source>
        <strain evidence="9 11">FDAARGOS_787</strain>
    </source>
</reference>
<feature type="transmembrane region" description="Helical" evidence="7">
    <location>
        <begin position="245"/>
        <end position="271"/>
    </location>
</feature>
<evidence type="ECO:0000256" key="5">
    <source>
        <dbReference type="ARBA" id="ARBA00022989"/>
    </source>
</evidence>
<keyword evidence="2 7" id="KW-0813">Transport</keyword>
<evidence type="ECO:0000313" key="10">
    <source>
        <dbReference type="EMBL" id="XAN19130.1"/>
    </source>
</evidence>
<dbReference type="Gene3D" id="1.10.3720.10">
    <property type="entry name" value="MetI-like"/>
    <property type="match status" value="1"/>
</dbReference>
<dbReference type="GO" id="GO:0005886">
    <property type="term" value="C:plasma membrane"/>
    <property type="evidence" value="ECO:0007669"/>
    <property type="project" value="UniProtKB-SubCell"/>
</dbReference>
<name>A0A427WJ53_ACHDE</name>
<feature type="transmembrane region" description="Helical" evidence="7">
    <location>
        <begin position="101"/>
        <end position="123"/>
    </location>
</feature>
<dbReference type="Pfam" id="PF19300">
    <property type="entry name" value="BPD_transp_1_N"/>
    <property type="match status" value="1"/>
</dbReference>
<dbReference type="AlphaFoldDB" id="A0A427WJ53"/>
<keyword evidence="3" id="KW-1003">Cell membrane</keyword>
<dbReference type="RefSeq" id="WP_062683768.1">
    <property type="nucleotide sequence ID" value="NZ_CADIJN010000060.1"/>
</dbReference>
<comment type="subcellular location">
    <subcellularLocation>
        <location evidence="1 7">Cell membrane</location>
        <topology evidence="1 7">Multi-pass membrane protein</topology>
    </subcellularLocation>
</comment>
<feature type="transmembrane region" description="Helical" evidence="7">
    <location>
        <begin position="135"/>
        <end position="159"/>
    </location>
</feature>
<dbReference type="InterPro" id="IPR045621">
    <property type="entry name" value="BPD_transp_1_N"/>
</dbReference>
<evidence type="ECO:0000256" key="4">
    <source>
        <dbReference type="ARBA" id="ARBA00022692"/>
    </source>
</evidence>
<evidence type="ECO:0000313" key="12">
    <source>
        <dbReference type="Proteomes" id="UP001446337"/>
    </source>
</evidence>
<keyword evidence="4 7" id="KW-0812">Transmembrane</keyword>
<dbReference type="EMBL" id="CP154792">
    <property type="protein sequence ID" value="XAN19130.1"/>
    <property type="molecule type" value="Genomic_DNA"/>
</dbReference>
<evidence type="ECO:0000313" key="11">
    <source>
        <dbReference type="Proteomes" id="UP000509782"/>
    </source>
</evidence>
<feature type="domain" description="ABC transmembrane type-1" evidence="8">
    <location>
        <begin position="99"/>
        <end position="314"/>
    </location>
</feature>
<keyword evidence="6 7" id="KW-0472">Membrane</keyword>
<dbReference type="CDD" id="cd06261">
    <property type="entry name" value="TM_PBP2"/>
    <property type="match status" value="1"/>
</dbReference>
<evidence type="ECO:0000313" key="9">
    <source>
        <dbReference type="EMBL" id="QKQ46650.1"/>
    </source>
</evidence>
<evidence type="ECO:0000256" key="6">
    <source>
        <dbReference type="ARBA" id="ARBA00023136"/>
    </source>
</evidence>
<protein>
    <submittedName>
        <fullName evidence="9">ABC transporter permease</fullName>
    </submittedName>
</protein>
<dbReference type="GO" id="GO:0055085">
    <property type="term" value="P:transmembrane transport"/>
    <property type="evidence" value="ECO:0007669"/>
    <property type="project" value="InterPro"/>
</dbReference>
<dbReference type="PANTHER" id="PTHR43163">
    <property type="entry name" value="DIPEPTIDE TRANSPORT SYSTEM PERMEASE PROTEIN DPPB-RELATED"/>
    <property type="match status" value="1"/>
</dbReference>
<feature type="transmembrane region" description="Helical" evidence="7">
    <location>
        <begin position="187"/>
        <end position="207"/>
    </location>
</feature>
<comment type="similarity">
    <text evidence="7">Belongs to the binding-protein-dependent transport system permease family.</text>
</comment>
<dbReference type="STRING" id="32002.BVK87_27260"/>
<sequence>MKKLAYLMRRVAQGLLVLALIAVINFLLIRAAPGDPATVMAGEAGATDEVFMAQLRERFGLDQPLHRQLANYLGHAARLDLGDSYRQQRPVMSLIAERLPATLLLTMTAFVIALTAGVALGAWTSARAGSWLDSLVSTLSMLFYATPLFWLALMAVLLFSVKLEWLPGFGFETVGAGYSGLARAADIARHLALPAATLALFYMAVYARMTRTSMLEVAQMDFVKTARAKGLSPRRIQRHHILRNALLPVITLAGIQAGSMVGGTVLIETVFAWPGIGRLMFDALVQRDYNLLLGTFLITAALAVAFNIVTDLLYTLADPRIELQ</sequence>
<dbReference type="Pfam" id="PF00528">
    <property type="entry name" value="BPD_transp_1"/>
    <property type="match status" value="1"/>
</dbReference>
<keyword evidence="5 7" id="KW-1133">Transmembrane helix</keyword>
<evidence type="ECO:0000256" key="1">
    <source>
        <dbReference type="ARBA" id="ARBA00004651"/>
    </source>
</evidence>
<proteinExistence type="inferred from homology"/>
<accession>A0A427WJ53</accession>
<gene>
    <name evidence="10" type="ORF">AAIK43_14095</name>
    <name evidence="9" type="ORF">FOC81_08085</name>
</gene>
<dbReference type="PANTHER" id="PTHR43163:SF9">
    <property type="entry name" value="ABC TRANSPORTER PERMEASE PROTEIN"/>
    <property type="match status" value="1"/>
</dbReference>
<evidence type="ECO:0000256" key="3">
    <source>
        <dbReference type="ARBA" id="ARBA00022475"/>
    </source>
</evidence>
<dbReference type="EMBL" id="CP054569">
    <property type="protein sequence ID" value="QKQ46650.1"/>
    <property type="molecule type" value="Genomic_DNA"/>
</dbReference>
<evidence type="ECO:0000259" key="8">
    <source>
        <dbReference type="PROSITE" id="PS50928"/>
    </source>
</evidence>
<evidence type="ECO:0000256" key="7">
    <source>
        <dbReference type="RuleBase" id="RU363032"/>
    </source>
</evidence>
<reference evidence="10 12" key="2">
    <citation type="submission" date="2024-05" db="EMBL/GenBank/DDBJ databases">
        <title>Achromobacter denitrificans. BP1, complete genome.</title>
        <authorList>
            <person name="Zhang B."/>
        </authorList>
    </citation>
    <scope>NUCLEOTIDE SEQUENCE [LARGE SCALE GENOMIC DNA]</scope>
    <source>
        <strain evidence="10 12">BP1</strain>
    </source>
</reference>
<dbReference type="InterPro" id="IPR035906">
    <property type="entry name" value="MetI-like_sf"/>
</dbReference>